<comment type="subcellular location">
    <subcellularLocation>
        <location evidence="6">Cell inner membrane</location>
        <topology evidence="6">Single-pass membrane protein</topology>
    </subcellularLocation>
</comment>
<dbReference type="STRING" id="1219065.VPR01S_04_02050"/>
<keyword evidence="3 6" id="KW-0808">Transferase</keyword>
<dbReference type="PANTHER" id="PTHR30606">
    <property type="entry name" value="LIPID A BIOSYNTHESIS LAUROYL ACYLTRANSFERASE"/>
    <property type="match status" value="1"/>
</dbReference>
<evidence type="ECO:0000313" key="7">
    <source>
        <dbReference type="EMBL" id="GAD66600.1"/>
    </source>
</evidence>
<keyword evidence="8" id="KW-1185">Reference proteome</keyword>
<dbReference type="InterPro" id="IPR004960">
    <property type="entry name" value="LipA_acyltrans"/>
</dbReference>
<keyword evidence="6" id="KW-0448">Lipopolysaccharide biosynthesis</keyword>
<dbReference type="GO" id="GO:0005886">
    <property type="term" value="C:plasma membrane"/>
    <property type="evidence" value="ECO:0007669"/>
    <property type="project" value="UniProtKB-SubCell"/>
</dbReference>
<dbReference type="NCBIfam" id="NF006507">
    <property type="entry name" value="PRK08943.1"/>
    <property type="match status" value="1"/>
</dbReference>
<dbReference type="NCBIfam" id="TIGR02208">
    <property type="entry name" value="lipid_A_msbB"/>
    <property type="match status" value="1"/>
</dbReference>
<evidence type="ECO:0000256" key="4">
    <source>
        <dbReference type="ARBA" id="ARBA00023136"/>
    </source>
</evidence>
<sequence>MSSSPRNDFDPLAYHPRFEWHFLSPKYWGTWLLVISCIPLALLPHKLRYWLSARVAQLLVSKRKGTTLNAWVNLELCFPEKSEQEREAILLETLTTAGVFLTGFGRLTLRGKTWLNKQCEIRGLENIKNQIDNGQNAILLVPHTWAIDIPAILLASKGMPVSAMAKKQSNDVLDWLMHRQRVQYGGRVYERSGGVKPFIKSVRDGYLGYYLPDQDHGPEHSIFVDFFAATKATLPGLGKLAKVSRAVIIPVYAMIDAKSGKYIVDIHPAFEQFPTSSEAEDARMMNAFIEQRAGQYPEQYMWILKLLKTQPDGVNYYRLAKQKQKQAG</sequence>
<comment type="caution">
    <text evidence="7">The sequence shown here is derived from an EMBL/GenBank/DDBJ whole genome shotgun (WGS) entry which is preliminary data.</text>
</comment>
<comment type="function">
    <text evidence="6">Catalyzes the transfer of an acyl chain from an acyl-[acyl-carrier-protein] (ACP) to a Kdo(2)-(acyl)-lipid IV(A) to form a Kdo(2)-lipid A.</text>
</comment>
<comment type="pathway">
    <text evidence="6">Bacterial outer membrane biogenesis; lipopolysaccharide biosynthesis.</text>
</comment>
<comment type="pathway">
    <text evidence="6">Glycolipid biosynthesis; KDO(2)-lipid A biosynthesis; KDO(2)-lipid A from CMP-3-deoxy-D-manno-octulosonate and lipid IV(A): step 4/4.</text>
</comment>
<dbReference type="UniPathway" id="UPA00360">
    <property type="reaction ID" value="UER00486"/>
</dbReference>
<comment type="similarity">
    <text evidence="6">Belongs to the LpxL/LpxM/LpxP family. LpxM subfamily.</text>
</comment>
<dbReference type="EMBL" id="BATJ01000004">
    <property type="protein sequence ID" value="GAD66600.1"/>
    <property type="molecule type" value="Genomic_DNA"/>
</dbReference>
<organism evidence="7 8">
    <name type="scientific">Vibrio proteolyticus NBRC 13287</name>
    <dbReference type="NCBI Taxonomy" id="1219065"/>
    <lineage>
        <taxon>Bacteria</taxon>
        <taxon>Pseudomonadati</taxon>
        <taxon>Pseudomonadota</taxon>
        <taxon>Gammaproteobacteria</taxon>
        <taxon>Vibrionales</taxon>
        <taxon>Vibrionaceae</taxon>
        <taxon>Vibrio</taxon>
    </lineage>
</organism>
<evidence type="ECO:0000256" key="6">
    <source>
        <dbReference type="HAMAP-Rule" id="MF_01944"/>
    </source>
</evidence>
<dbReference type="Proteomes" id="UP000016570">
    <property type="component" value="Unassembled WGS sequence"/>
</dbReference>
<keyword evidence="2 6" id="KW-0997">Cell inner membrane</keyword>
<keyword evidence="5 6" id="KW-0012">Acyltransferase</keyword>
<dbReference type="GO" id="GO:0009276">
    <property type="term" value="C:Gram-negative-bacterium-type cell wall"/>
    <property type="evidence" value="ECO:0007669"/>
    <property type="project" value="InterPro"/>
</dbReference>
<dbReference type="CDD" id="cd07984">
    <property type="entry name" value="LPLAT_LABLAT-like"/>
    <property type="match status" value="1"/>
</dbReference>
<keyword evidence="6" id="KW-1133">Transmembrane helix</keyword>
<dbReference type="RefSeq" id="WP_021704580.1">
    <property type="nucleotide sequence ID" value="NZ_BATJ01000004.1"/>
</dbReference>
<proteinExistence type="inferred from homology"/>
<dbReference type="InterPro" id="IPR011921">
    <property type="entry name" value="Lipid_A_MsbB"/>
</dbReference>
<keyword evidence="6" id="KW-0812">Transmembrane</keyword>
<evidence type="ECO:0000256" key="2">
    <source>
        <dbReference type="ARBA" id="ARBA00022519"/>
    </source>
</evidence>
<dbReference type="GO" id="GO:0036104">
    <property type="term" value="P:Kdo2-lipid A biosynthetic process"/>
    <property type="evidence" value="ECO:0007669"/>
    <property type="project" value="UniProtKB-UniRule"/>
</dbReference>
<evidence type="ECO:0000256" key="3">
    <source>
        <dbReference type="ARBA" id="ARBA00022679"/>
    </source>
</evidence>
<reference evidence="7 8" key="1">
    <citation type="submission" date="2013-09" db="EMBL/GenBank/DDBJ databases">
        <title>Whole genome shotgun sequence of Vibrio proteolyticus NBRC 13287.</title>
        <authorList>
            <person name="Isaki S."/>
            <person name="Hosoyama A."/>
            <person name="Numata M."/>
            <person name="Hashimoto M."/>
            <person name="Hosoyama Y."/>
            <person name="Tsuchikane K."/>
            <person name="Noguchi M."/>
            <person name="Hirakata S."/>
            <person name="Ichikawa N."/>
            <person name="Ohji S."/>
            <person name="Yamazoe A."/>
            <person name="Fujita N."/>
        </authorList>
    </citation>
    <scope>NUCLEOTIDE SEQUENCE [LARGE SCALE GENOMIC DNA]</scope>
    <source>
        <strain evidence="7 8">NBRC 13287</strain>
    </source>
</reference>
<dbReference type="PIRSF" id="PIRSF026649">
    <property type="entry name" value="MsbB"/>
    <property type="match status" value="1"/>
</dbReference>
<protein>
    <recommendedName>
        <fullName evidence="6">Lipid A biosynthesis acyltransferase</fullName>
        <ecNumber evidence="6">2.3.1.243</ecNumber>
    </recommendedName>
    <alternativeName>
        <fullName evidence="6">Kdo(2)-lauroyl-lipid IV(A) acyltransferase</fullName>
    </alternativeName>
</protein>
<dbReference type="AlphaFoldDB" id="U2ZYT3"/>
<dbReference type="UniPathway" id="UPA00030"/>
<evidence type="ECO:0000313" key="8">
    <source>
        <dbReference type="Proteomes" id="UP000016570"/>
    </source>
</evidence>
<gene>
    <name evidence="7" type="primary">msbB</name>
    <name evidence="6" type="synonym">lpxM</name>
    <name evidence="7" type="ORF">VPR01S_04_02050</name>
</gene>
<feature type="short sequence motif" description="HXXXXD motif" evidence="6">
    <location>
        <begin position="143"/>
        <end position="148"/>
    </location>
</feature>
<keyword evidence="4 6" id="KW-0472">Membrane</keyword>
<keyword evidence="1 6" id="KW-1003">Cell membrane</keyword>
<evidence type="ECO:0000256" key="1">
    <source>
        <dbReference type="ARBA" id="ARBA00022475"/>
    </source>
</evidence>
<comment type="catalytic activity">
    <reaction evidence="6">
        <text>an alpha-Kdo-(2-&gt;4)-alpha-Kdo-(2-&gt;6)-(acyl)-lipid IVA + a fatty acyl-[ACP] = an alpha-Kdo-(2-&gt;4)-alpha-Kdo-(2-&gt;6)-lipid A + holo-[ACP]</text>
        <dbReference type="Rhea" id="RHEA:69400"/>
        <dbReference type="Rhea" id="RHEA-COMP:9685"/>
        <dbReference type="Rhea" id="RHEA-COMP:14125"/>
        <dbReference type="ChEBI" id="CHEBI:64479"/>
        <dbReference type="ChEBI" id="CHEBI:138651"/>
        <dbReference type="ChEBI" id="CHEBI:176430"/>
        <dbReference type="ChEBI" id="CHEBI:176431"/>
        <dbReference type="EC" id="2.3.1.243"/>
    </reaction>
</comment>
<accession>U2ZYT3</accession>
<dbReference type="EC" id="2.3.1.243" evidence="6"/>
<dbReference type="Pfam" id="PF03279">
    <property type="entry name" value="Lip_A_acyltrans"/>
    <property type="match status" value="1"/>
</dbReference>
<dbReference type="GO" id="GO:0016747">
    <property type="term" value="F:acyltransferase activity, transferring groups other than amino-acyl groups"/>
    <property type="evidence" value="ECO:0007669"/>
    <property type="project" value="InterPro"/>
</dbReference>
<dbReference type="PANTHER" id="PTHR30606:SF4">
    <property type="entry name" value="LIPID A BIOSYNTHESIS MYRISTOYLTRANSFERASE"/>
    <property type="match status" value="1"/>
</dbReference>
<dbReference type="eggNOG" id="COG1560">
    <property type="taxonomic scope" value="Bacteria"/>
</dbReference>
<dbReference type="HAMAP" id="MF_01944">
    <property type="entry name" value="Lipid_A_LpxM"/>
    <property type="match status" value="1"/>
</dbReference>
<evidence type="ECO:0000256" key="5">
    <source>
        <dbReference type="ARBA" id="ARBA00023315"/>
    </source>
</evidence>
<name>U2ZYT3_VIBPR</name>
<dbReference type="GO" id="GO:0009103">
    <property type="term" value="P:lipopolysaccharide biosynthetic process"/>
    <property type="evidence" value="ECO:0007669"/>
    <property type="project" value="UniProtKB-UniRule"/>
</dbReference>